<dbReference type="AlphaFoldDB" id="A0A131X9F8"/>
<evidence type="ECO:0000313" key="5">
    <source>
        <dbReference type="EMBL" id="JAP64204.1"/>
    </source>
</evidence>
<name>A0A131X9F8_9ACAR</name>
<evidence type="ECO:0000256" key="3">
    <source>
        <dbReference type="SAM" id="SignalP"/>
    </source>
</evidence>
<organism evidence="5">
    <name type="scientific">Hyalomma excavatum</name>
    <dbReference type="NCBI Taxonomy" id="257692"/>
    <lineage>
        <taxon>Eukaryota</taxon>
        <taxon>Metazoa</taxon>
        <taxon>Ecdysozoa</taxon>
        <taxon>Arthropoda</taxon>
        <taxon>Chelicerata</taxon>
        <taxon>Arachnida</taxon>
        <taxon>Acari</taxon>
        <taxon>Parasitiformes</taxon>
        <taxon>Ixodida</taxon>
        <taxon>Ixodoidea</taxon>
        <taxon>Ixodidae</taxon>
        <taxon>Hyalomminae</taxon>
        <taxon>Hyalomma</taxon>
    </lineage>
</organism>
<evidence type="ECO:0000256" key="2">
    <source>
        <dbReference type="ARBA" id="ARBA00022525"/>
    </source>
</evidence>
<dbReference type="GO" id="GO:0005576">
    <property type="term" value="C:extracellular region"/>
    <property type="evidence" value="ECO:0007669"/>
    <property type="project" value="UniProtKB-SubCell"/>
</dbReference>
<sequence length="105" mass="11306">MHFNLVLLVAIAIVAASEWHLSEGYLARARVSVKDGKCQYNGTEISPSEPLKLEHPCEEWRCHLGTGETGEIVQAGCGVVDPGPGCTKVKGTGVYPDCCYKIVCN</sequence>
<reference evidence="5" key="1">
    <citation type="journal article" date="2017" name="Ticks Tick Borne Dis.">
        <title>An insight into the sialome of Hyalomma excavatum.</title>
        <authorList>
            <person name="Ribeiro J.M."/>
            <person name="Slovak M."/>
            <person name="Francischetti I.M."/>
        </authorList>
    </citation>
    <scope>NUCLEOTIDE SEQUENCE</scope>
    <source>
        <strain evidence="5">Samish</strain>
        <tissue evidence="5">Salivary glands</tissue>
    </source>
</reference>
<feature type="domain" description="Single" evidence="4">
    <location>
        <begin position="38"/>
        <end position="104"/>
    </location>
</feature>
<dbReference type="EMBL" id="GEFH01004377">
    <property type="protein sequence ID" value="JAP64204.1"/>
    <property type="molecule type" value="mRNA"/>
</dbReference>
<dbReference type="Pfam" id="PF15430">
    <property type="entry name" value="SVWC"/>
    <property type="match status" value="1"/>
</dbReference>
<feature type="chain" id="PRO_5007283677" evidence="3">
    <location>
        <begin position="17"/>
        <end position="105"/>
    </location>
</feature>
<keyword evidence="2" id="KW-0964">Secreted</keyword>
<proteinExistence type="evidence at transcript level"/>
<protein>
    <submittedName>
        <fullName evidence="5">Putative 8.9 kDa family member</fullName>
    </submittedName>
</protein>
<keyword evidence="3" id="KW-0732">Signal</keyword>
<accession>A0A131X9F8</accession>
<evidence type="ECO:0000259" key="4">
    <source>
        <dbReference type="SMART" id="SM01318"/>
    </source>
</evidence>
<dbReference type="SMART" id="SM01318">
    <property type="entry name" value="SVWC"/>
    <property type="match status" value="1"/>
</dbReference>
<comment type="subcellular location">
    <subcellularLocation>
        <location evidence="1">Secreted</location>
    </subcellularLocation>
</comment>
<dbReference type="InterPro" id="IPR029277">
    <property type="entry name" value="SVWC_dom"/>
</dbReference>
<evidence type="ECO:0000256" key="1">
    <source>
        <dbReference type="ARBA" id="ARBA00004613"/>
    </source>
</evidence>
<feature type="signal peptide" evidence="3">
    <location>
        <begin position="1"/>
        <end position="16"/>
    </location>
</feature>